<dbReference type="RefSeq" id="WP_314992776.1">
    <property type="nucleotide sequence ID" value="NZ_JAYKBW010000001.1"/>
</dbReference>
<name>A0ABU5Z5Z0_9FLAO</name>
<gene>
    <name evidence="1" type="ORF">VJJ08_00880</name>
</gene>
<evidence type="ECO:0000313" key="1">
    <source>
        <dbReference type="EMBL" id="MEB3073853.1"/>
    </source>
</evidence>
<keyword evidence="2" id="KW-1185">Reference proteome</keyword>
<reference evidence="1 2" key="1">
    <citation type="submission" date="2023-12" db="EMBL/GenBank/DDBJ databases">
        <title>Genomic sequences of Capnocytophaga and Parvimonas strains.</title>
        <authorList>
            <person name="Watt R.M."/>
            <person name="Wang M."/>
            <person name="Yang T."/>
            <person name="Tong W.M."/>
        </authorList>
    </citation>
    <scope>NUCLEOTIDE SEQUENCE [LARGE SCALE GENOMIC DNA]</scope>
    <source>
        <strain evidence="1 2">CCUG 13096</strain>
    </source>
</reference>
<dbReference type="Proteomes" id="UP001311730">
    <property type="component" value="Unassembled WGS sequence"/>
</dbReference>
<proteinExistence type="predicted"/>
<evidence type="ECO:0008006" key="3">
    <source>
        <dbReference type="Google" id="ProtNLM"/>
    </source>
</evidence>
<comment type="caution">
    <text evidence="1">The sequence shown here is derived from an EMBL/GenBank/DDBJ whole genome shotgun (WGS) entry which is preliminary data.</text>
</comment>
<organism evidence="1 2">
    <name type="scientific">Capnocytophaga gingivalis</name>
    <dbReference type="NCBI Taxonomy" id="1017"/>
    <lineage>
        <taxon>Bacteria</taxon>
        <taxon>Pseudomonadati</taxon>
        <taxon>Bacteroidota</taxon>
        <taxon>Flavobacteriia</taxon>
        <taxon>Flavobacteriales</taxon>
        <taxon>Flavobacteriaceae</taxon>
        <taxon>Capnocytophaga</taxon>
    </lineage>
</organism>
<accession>A0ABU5Z5Z0</accession>
<sequence>MKHFLLFFLFCGMTYGQGTLKEAKERLDSPPITSSGSEEHHTSTDGSYQVHSAWDDITFLPMLLDLTFILGYNLLVESSYERYGRMRTAELNPYPYYKGKGDYTYEKQIIEDFTLFRASVNNEVSMGMHIFQNNLQGKVRMGSRFGATLSYRHFWEKQRGVPAEHLDFVSLTAQYFRIRSQRMSLSWGLGAGYIGNGINQFGFSMTQDAEVFVYRPISLAYQLQYTAFSYSEIFSFAVGANYYHQQYQGGIKYQYNNLAATKFSAMMLSIGVTF</sequence>
<dbReference type="EMBL" id="JAYKBW010000001">
    <property type="protein sequence ID" value="MEB3073853.1"/>
    <property type="molecule type" value="Genomic_DNA"/>
</dbReference>
<evidence type="ECO:0000313" key="2">
    <source>
        <dbReference type="Proteomes" id="UP001311730"/>
    </source>
</evidence>
<protein>
    <recommendedName>
        <fullName evidence="3">Outer membrane protein beta-barrel domain-containing protein</fullName>
    </recommendedName>
</protein>